<feature type="short sequence motif" description="FFD box" evidence="2">
    <location>
        <begin position="403"/>
        <end position="419"/>
    </location>
</feature>
<reference evidence="8" key="1">
    <citation type="submission" date="2018-10" db="EMBL/GenBank/DDBJ databases">
        <title>Transcriptome assembly of Aceria tosichella (Wheat curl mite) Type 2.</title>
        <authorList>
            <person name="Scully E.D."/>
            <person name="Geib S.M."/>
            <person name="Palmer N.A."/>
            <person name="Gupta A.K."/>
            <person name="Sarath G."/>
            <person name="Tatineni S."/>
        </authorList>
    </citation>
    <scope>NUCLEOTIDE SEQUENCE</scope>
    <source>
        <strain evidence="8">LincolnNE</strain>
    </source>
</reference>
<feature type="compositionally biased region" description="Basic and acidic residues" evidence="4">
    <location>
        <begin position="419"/>
        <end position="438"/>
    </location>
</feature>
<dbReference type="Pfam" id="PF12701">
    <property type="entry name" value="LSM14"/>
    <property type="match status" value="1"/>
</dbReference>
<evidence type="ECO:0000313" key="8">
    <source>
        <dbReference type="EMBL" id="MDE46351.1"/>
    </source>
</evidence>
<feature type="region of interest" description="Disordered" evidence="4">
    <location>
        <begin position="97"/>
        <end position="325"/>
    </location>
</feature>
<dbReference type="SUPFAM" id="SSF50182">
    <property type="entry name" value="Sm-like ribonucleoproteins"/>
    <property type="match status" value="1"/>
</dbReference>
<proteinExistence type="inferred from homology"/>
<evidence type="ECO:0000256" key="3">
    <source>
        <dbReference type="PROSITE-ProRule" id="PRU00869"/>
    </source>
</evidence>
<dbReference type="AlphaFoldDB" id="A0A6G1S804"/>
<comment type="similarity">
    <text evidence="1">Belongs to the LSM14 family.</text>
</comment>
<feature type="compositionally biased region" description="Basic and acidic residues" evidence="4">
    <location>
        <begin position="239"/>
        <end position="248"/>
    </location>
</feature>
<dbReference type="PANTHER" id="PTHR13586:SF0">
    <property type="entry name" value="TRAILER HITCH, ISOFORM H"/>
    <property type="match status" value="1"/>
</dbReference>
<gene>
    <name evidence="8" type="primary">Lsm14b</name>
    <name evidence="8" type="ORF">g.14626</name>
</gene>
<dbReference type="InterPro" id="IPR025768">
    <property type="entry name" value="TFG_box"/>
</dbReference>
<feature type="compositionally biased region" description="Polar residues" evidence="4">
    <location>
        <begin position="366"/>
        <end position="378"/>
    </location>
</feature>
<feature type="domain" description="TFG box profile" evidence="6">
    <location>
        <begin position="427"/>
        <end position="447"/>
    </location>
</feature>
<dbReference type="GO" id="GO:0034063">
    <property type="term" value="P:stress granule assembly"/>
    <property type="evidence" value="ECO:0007669"/>
    <property type="project" value="TreeGrafter"/>
</dbReference>
<feature type="compositionally biased region" description="Low complexity" evidence="4">
    <location>
        <begin position="139"/>
        <end position="159"/>
    </location>
</feature>
<dbReference type="InterPro" id="IPR047575">
    <property type="entry name" value="Sm"/>
</dbReference>
<dbReference type="GO" id="GO:0003729">
    <property type="term" value="F:mRNA binding"/>
    <property type="evidence" value="ECO:0007669"/>
    <property type="project" value="TreeGrafter"/>
</dbReference>
<feature type="compositionally biased region" description="Low complexity" evidence="4">
    <location>
        <begin position="229"/>
        <end position="238"/>
    </location>
</feature>
<organism evidence="8">
    <name type="scientific">Aceria tosichella</name>
    <name type="common">wheat curl mite</name>
    <dbReference type="NCBI Taxonomy" id="561515"/>
    <lineage>
        <taxon>Eukaryota</taxon>
        <taxon>Metazoa</taxon>
        <taxon>Ecdysozoa</taxon>
        <taxon>Arthropoda</taxon>
        <taxon>Chelicerata</taxon>
        <taxon>Arachnida</taxon>
        <taxon>Acari</taxon>
        <taxon>Acariformes</taxon>
        <taxon>Trombidiformes</taxon>
        <taxon>Prostigmata</taxon>
        <taxon>Eupodina</taxon>
        <taxon>Eriophyoidea</taxon>
        <taxon>Eriophyidae</taxon>
        <taxon>Eriophyinae</taxon>
        <taxon>Aceriini</taxon>
        <taxon>Aceria</taxon>
    </lineage>
</organism>
<dbReference type="InterPro" id="IPR019050">
    <property type="entry name" value="FDF_dom"/>
</dbReference>
<dbReference type="SMART" id="SM01271">
    <property type="entry name" value="LSM14"/>
    <property type="match status" value="1"/>
</dbReference>
<feature type="region of interest" description="Disordered" evidence="4">
    <location>
        <begin position="449"/>
        <end position="468"/>
    </location>
</feature>
<feature type="compositionally biased region" description="Basic and acidic residues" evidence="4">
    <location>
        <begin position="346"/>
        <end position="365"/>
    </location>
</feature>
<evidence type="ECO:0000256" key="2">
    <source>
        <dbReference type="PROSITE-ProRule" id="PRU00846"/>
    </source>
</evidence>
<dbReference type="CDD" id="cd01736">
    <property type="entry name" value="LSm14_N"/>
    <property type="match status" value="1"/>
</dbReference>
<feature type="compositionally biased region" description="Basic and acidic residues" evidence="4">
    <location>
        <begin position="256"/>
        <end position="266"/>
    </location>
</feature>
<evidence type="ECO:0000256" key="4">
    <source>
        <dbReference type="SAM" id="MobiDB-lite"/>
    </source>
</evidence>
<feature type="compositionally biased region" description="Basic and acidic residues" evidence="4">
    <location>
        <begin position="273"/>
        <end position="294"/>
    </location>
</feature>
<sequence length="468" mass="52298">MADVPFLGCKISLISKCDIRYEGILYCVDPKESTISLSKVRSYGTETRGDPANFVPPKNDVYDVIIFRASDVKDLRVDAPEPPGLSDPAIISARQSSNSTFDANPNGSLPTSSGPSHQQSHQGQKPLLPFMPTGSGKDQQQSQQSQPVVNYSSAVSSNAQRRARPDNRNKSDNEMNNRKSDVSSGRDAPRRGSTRDGDGGDRRSDRRDNDRRDDRRGRVSNDRRDYNNQHHQQQQQNHDGGRRTDSRPQPRINRGGYERNYVRDNSRYNNGARDGRRGPSHRDDDSKGPMDRRRGPMRGGRRGRSGDRAGAPRPPRKSAPLKFEGEYDFDEANKLFMQLEGKMKNLKLKDGQKDENGESSGDRANSKSPTGQSESGSGYDSDDHNHKDLDSKDAGFGGSVSGEYYDKSKSFFDNISCEASDRVQGKMGKPDWRKERQTNAETFGISANYRSRGGYRGRSYGANGYHRR</sequence>
<feature type="compositionally biased region" description="Low complexity" evidence="4">
    <location>
        <begin position="112"/>
        <end position="124"/>
    </location>
</feature>
<evidence type="ECO:0000259" key="6">
    <source>
        <dbReference type="PROSITE" id="PS51536"/>
    </source>
</evidence>
<feature type="domain" description="Sm" evidence="7">
    <location>
        <begin position="1"/>
        <end position="81"/>
    </location>
</feature>
<dbReference type="EMBL" id="GGYP01001580">
    <property type="protein sequence ID" value="MDE46351.1"/>
    <property type="molecule type" value="Transcribed_RNA"/>
</dbReference>
<evidence type="ECO:0000256" key="1">
    <source>
        <dbReference type="ARBA" id="ARBA00010415"/>
    </source>
</evidence>
<dbReference type="GO" id="GO:0000932">
    <property type="term" value="C:P-body"/>
    <property type="evidence" value="ECO:0007669"/>
    <property type="project" value="TreeGrafter"/>
</dbReference>
<dbReference type="GO" id="GO:0033962">
    <property type="term" value="P:P-body assembly"/>
    <property type="evidence" value="ECO:0007669"/>
    <property type="project" value="TreeGrafter"/>
</dbReference>
<protein>
    <submittedName>
        <fullName evidence="8">Protein LSM14 B</fullName>
    </submittedName>
</protein>
<feature type="compositionally biased region" description="Basic and acidic residues" evidence="4">
    <location>
        <begin position="381"/>
        <end position="393"/>
    </location>
</feature>
<accession>A0A6G1S804</accession>
<dbReference type="PROSITE" id="PS52002">
    <property type="entry name" value="SM"/>
    <property type="match status" value="1"/>
</dbReference>
<feature type="region of interest" description="Disordered" evidence="4">
    <location>
        <begin position="346"/>
        <end position="399"/>
    </location>
</feature>
<dbReference type="PROSITE" id="PS51536">
    <property type="entry name" value="TFG"/>
    <property type="match status" value="1"/>
</dbReference>
<feature type="compositionally biased region" description="Basic and acidic residues" evidence="4">
    <location>
        <begin position="163"/>
        <end position="181"/>
    </location>
</feature>
<dbReference type="PROSITE" id="PS51513">
    <property type="entry name" value="FFD"/>
    <property type="match status" value="1"/>
</dbReference>
<feature type="region of interest" description="Disordered" evidence="4">
    <location>
        <begin position="419"/>
        <end position="439"/>
    </location>
</feature>
<evidence type="ECO:0000259" key="5">
    <source>
        <dbReference type="PROSITE" id="PS51513"/>
    </source>
</evidence>
<evidence type="ECO:0000259" key="7">
    <source>
        <dbReference type="PROSITE" id="PS52002"/>
    </source>
</evidence>
<dbReference type="InterPro" id="IPR025761">
    <property type="entry name" value="FFD_box"/>
</dbReference>
<dbReference type="InterPro" id="IPR010920">
    <property type="entry name" value="LSM_dom_sf"/>
</dbReference>
<feature type="compositionally biased region" description="Basic and acidic residues" evidence="4">
    <location>
        <begin position="187"/>
        <end position="228"/>
    </location>
</feature>
<name>A0A6G1S804_9ACAR</name>
<dbReference type="SMART" id="SM01199">
    <property type="entry name" value="FDF"/>
    <property type="match status" value="1"/>
</dbReference>
<feature type="compositionally biased region" description="Polar residues" evidence="4">
    <location>
        <begin position="97"/>
        <end position="111"/>
    </location>
</feature>
<dbReference type="InterPro" id="IPR025609">
    <property type="entry name" value="Lsm14-like_N"/>
</dbReference>
<feature type="domain" description="FFD box profile" evidence="5">
    <location>
        <begin position="403"/>
        <end position="419"/>
    </location>
</feature>
<dbReference type="PANTHER" id="PTHR13586">
    <property type="entry name" value="SCD6 PROTEIN-RELATED"/>
    <property type="match status" value="1"/>
</dbReference>
<dbReference type="Pfam" id="PF09532">
    <property type="entry name" value="FDF"/>
    <property type="match status" value="1"/>
</dbReference>
<feature type="short sequence motif" description="TFG box" evidence="3">
    <location>
        <begin position="427"/>
        <end position="447"/>
    </location>
</feature>
<dbReference type="Gene3D" id="2.30.30.100">
    <property type="match status" value="1"/>
</dbReference>